<feature type="region of interest" description="Disordered" evidence="10">
    <location>
        <begin position="526"/>
        <end position="550"/>
    </location>
</feature>
<comment type="subcellular location">
    <subcellularLocation>
        <location evidence="1">Nucleus</location>
    </subcellularLocation>
</comment>
<feature type="compositionally biased region" description="Polar residues" evidence="10">
    <location>
        <begin position="249"/>
        <end position="268"/>
    </location>
</feature>
<dbReference type="PROSITE" id="PS50089">
    <property type="entry name" value="ZF_RING_2"/>
    <property type="match status" value="1"/>
</dbReference>
<keyword evidence="3 8" id="KW-0863">Zinc-finger</keyword>
<evidence type="ECO:0000259" key="11">
    <source>
        <dbReference type="PROSITE" id="PS50089"/>
    </source>
</evidence>
<evidence type="ECO:0000256" key="5">
    <source>
        <dbReference type="ARBA" id="ARBA00022884"/>
    </source>
</evidence>
<dbReference type="PANTHER" id="PTHR12603:SF0">
    <property type="entry name" value="CCR4-NOT TRANSCRIPTION COMPLEX SUBUNIT 4"/>
    <property type="match status" value="1"/>
</dbReference>
<dbReference type="SUPFAM" id="SSF54928">
    <property type="entry name" value="RNA-binding domain, RBD"/>
    <property type="match status" value="1"/>
</dbReference>
<dbReference type="InterPro" id="IPR012677">
    <property type="entry name" value="Nucleotide-bd_a/b_plait_sf"/>
</dbReference>
<feature type="zinc finger region" description="C3H1-type" evidence="8">
    <location>
        <begin position="208"/>
        <end position="234"/>
    </location>
</feature>
<dbReference type="InterPro" id="IPR003954">
    <property type="entry name" value="RRM_euk-type"/>
</dbReference>
<feature type="domain" description="C3H1-type" evidence="12">
    <location>
        <begin position="208"/>
        <end position="234"/>
    </location>
</feature>
<dbReference type="Proteomes" id="UP000800235">
    <property type="component" value="Unassembled WGS sequence"/>
</dbReference>
<dbReference type="GO" id="GO:0005634">
    <property type="term" value="C:nucleus"/>
    <property type="evidence" value="ECO:0007669"/>
    <property type="project" value="UniProtKB-SubCell"/>
</dbReference>
<feature type="region of interest" description="Disordered" evidence="10">
    <location>
        <begin position="679"/>
        <end position="711"/>
    </location>
</feature>
<gene>
    <name evidence="13" type="ORF">EJ08DRAFT_582513</name>
</gene>
<dbReference type="InterPro" id="IPR035979">
    <property type="entry name" value="RBD_domain_sf"/>
</dbReference>
<dbReference type="InterPro" id="IPR000571">
    <property type="entry name" value="Znf_CCCH"/>
</dbReference>
<feature type="region of interest" description="Disordered" evidence="10">
    <location>
        <begin position="249"/>
        <end position="366"/>
    </location>
</feature>
<dbReference type="CDD" id="cd16618">
    <property type="entry name" value="mRING-HC-C4C4_CNOT4"/>
    <property type="match status" value="1"/>
</dbReference>
<evidence type="ECO:0000256" key="7">
    <source>
        <dbReference type="ARBA" id="ARBA00023242"/>
    </source>
</evidence>
<evidence type="ECO:0000256" key="4">
    <source>
        <dbReference type="ARBA" id="ARBA00022833"/>
    </source>
</evidence>
<name>A0A9P4NZT9_9PEZI</name>
<proteinExistence type="predicted"/>
<evidence type="ECO:0000256" key="2">
    <source>
        <dbReference type="ARBA" id="ARBA00022723"/>
    </source>
</evidence>
<dbReference type="SMART" id="SM00361">
    <property type="entry name" value="RRM_1"/>
    <property type="match status" value="1"/>
</dbReference>
<dbReference type="InterPro" id="IPR039515">
    <property type="entry name" value="NOT4_mRING-HC-C4C4"/>
</dbReference>
<keyword evidence="7" id="KW-0539">Nucleus</keyword>
<feature type="compositionally biased region" description="Polar residues" evidence="10">
    <location>
        <begin position="526"/>
        <end position="545"/>
    </location>
</feature>
<dbReference type="InterPro" id="IPR013083">
    <property type="entry name" value="Znf_RING/FYVE/PHD"/>
</dbReference>
<dbReference type="CDD" id="cd12438">
    <property type="entry name" value="RRM_CNOT4"/>
    <property type="match status" value="1"/>
</dbReference>
<dbReference type="AlphaFoldDB" id="A0A9P4NZT9"/>
<reference evidence="13" key="1">
    <citation type="journal article" date="2020" name="Stud. Mycol.">
        <title>101 Dothideomycetes genomes: a test case for predicting lifestyles and emergence of pathogens.</title>
        <authorList>
            <person name="Haridas S."/>
            <person name="Albert R."/>
            <person name="Binder M."/>
            <person name="Bloem J."/>
            <person name="Labutti K."/>
            <person name="Salamov A."/>
            <person name="Andreopoulos B."/>
            <person name="Baker S."/>
            <person name="Barry K."/>
            <person name="Bills G."/>
            <person name="Bluhm B."/>
            <person name="Cannon C."/>
            <person name="Castanera R."/>
            <person name="Culley D."/>
            <person name="Daum C."/>
            <person name="Ezra D."/>
            <person name="Gonzalez J."/>
            <person name="Henrissat B."/>
            <person name="Kuo A."/>
            <person name="Liang C."/>
            <person name="Lipzen A."/>
            <person name="Lutzoni F."/>
            <person name="Magnuson J."/>
            <person name="Mondo S."/>
            <person name="Nolan M."/>
            <person name="Ohm R."/>
            <person name="Pangilinan J."/>
            <person name="Park H.-J."/>
            <person name="Ramirez L."/>
            <person name="Alfaro M."/>
            <person name="Sun H."/>
            <person name="Tritt A."/>
            <person name="Yoshinaga Y."/>
            <person name="Zwiers L.-H."/>
            <person name="Turgeon B."/>
            <person name="Goodwin S."/>
            <person name="Spatafora J."/>
            <person name="Crous P."/>
            <person name="Grigoriev I."/>
        </authorList>
    </citation>
    <scope>NUCLEOTIDE SEQUENCE</scope>
    <source>
        <strain evidence="13">CBS 130266</strain>
    </source>
</reference>
<evidence type="ECO:0000256" key="10">
    <source>
        <dbReference type="SAM" id="MobiDB-lite"/>
    </source>
</evidence>
<dbReference type="GO" id="GO:0003723">
    <property type="term" value="F:RNA binding"/>
    <property type="evidence" value="ECO:0007669"/>
    <property type="project" value="UniProtKB-KW"/>
</dbReference>
<evidence type="ECO:0000256" key="6">
    <source>
        <dbReference type="ARBA" id="ARBA00023054"/>
    </source>
</evidence>
<dbReference type="OrthoDB" id="1923159at2759"/>
<keyword evidence="6 9" id="KW-0175">Coiled coil</keyword>
<dbReference type="EMBL" id="MU007017">
    <property type="protein sequence ID" value="KAF2434144.1"/>
    <property type="molecule type" value="Genomic_DNA"/>
</dbReference>
<comment type="caution">
    <text evidence="13">The sequence shown here is derived from an EMBL/GenBank/DDBJ whole genome shotgun (WGS) entry which is preliminary data.</text>
</comment>
<dbReference type="GO" id="GO:0004842">
    <property type="term" value="F:ubiquitin-protein transferase activity"/>
    <property type="evidence" value="ECO:0007669"/>
    <property type="project" value="InterPro"/>
</dbReference>
<dbReference type="InterPro" id="IPR001841">
    <property type="entry name" value="Znf_RING"/>
</dbReference>
<feature type="coiled-coil region" evidence="9">
    <location>
        <begin position="85"/>
        <end position="113"/>
    </location>
</feature>
<evidence type="ECO:0000256" key="9">
    <source>
        <dbReference type="SAM" id="Coils"/>
    </source>
</evidence>
<dbReference type="FunFam" id="3.30.40.10:FF:000006">
    <property type="entry name" value="CCR4-NOT transcription complex subunit 4"/>
    <property type="match status" value="1"/>
</dbReference>
<dbReference type="GO" id="GO:0016567">
    <property type="term" value="P:protein ubiquitination"/>
    <property type="evidence" value="ECO:0007669"/>
    <property type="project" value="TreeGrafter"/>
</dbReference>
<dbReference type="Gene3D" id="3.30.70.330">
    <property type="match status" value="1"/>
</dbReference>
<dbReference type="SUPFAM" id="SSF57850">
    <property type="entry name" value="RING/U-box"/>
    <property type="match status" value="1"/>
</dbReference>
<organism evidence="13 14">
    <name type="scientific">Tothia fuscella</name>
    <dbReference type="NCBI Taxonomy" id="1048955"/>
    <lineage>
        <taxon>Eukaryota</taxon>
        <taxon>Fungi</taxon>
        <taxon>Dikarya</taxon>
        <taxon>Ascomycota</taxon>
        <taxon>Pezizomycotina</taxon>
        <taxon>Dothideomycetes</taxon>
        <taxon>Pleosporomycetidae</taxon>
        <taxon>Venturiales</taxon>
        <taxon>Cylindrosympodiaceae</taxon>
        <taxon>Tothia</taxon>
    </lineage>
</organism>
<feature type="region of interest" description="Disordered" evidence="10">
    <location>
        <begin position="437"/>
        <end position="490"/>
    </location>
</feature>
<evidence type="ECO:0000313" key="14">
    <source>
        <dbReference type="Proteomes" id="UP000800235"/>
    </source>
</evidence>
<feature type="compositionally biased region" description="Basic residues" evidence="10">
    <location>
        <begin position="685"/>
        <end position="696"/>
    </location>
</feature>
<keyword evidence="5" id="KW-0694">RNA-binding</keyword>
<feature type="compositionally biased region" description="Polar residues" evidence="10">
    <location>
        <begin position="285"/>
        <end position="297"/>
    </location>
</feature>
<dbReference type="InterPro" id="IPR034261">
    <property type="entry name" value="CNOT4_RRM"/>
</dbReference>
<keyword evidence="4 8" id="KW-0862">Zinc</keyword>
<dbReference type="GO" id="GO:0030014">
    <property type="term" value="C:CCR4-NOT complex"/>
    <property type="evidence" value="ECO:0007669"/>
    <property type="project" value="InterPro"/>
</dbReference>
<keyword evidence="2 8" id="KW-0479">Metal-binding</keyword>
<evidence type="ECO:0000313" key="13">
    <source>
        <dbReference type="EMBL" id="KAF2434144.1"/>
    </source>
</evidence>
<evidence type="ECO:0000256" key="8">
    <source>
        <dbReference type="PROSITE-ProRule" id="PRU00723"/>
    </source>
</evidence>
<dbReference type="Pfam" id="PF14570">
    <property type="entry name" value="zf-RING_4"/>
    <property type="match status" value="1"/>
</dbReference>
<evidence type="ECO:0008006" key="15">
    <source>
        <dbReference type="Google" id="ProtNLM"/>
    </source>
</evidence>
<dbReference type="Gene3D" id="3.30.40.10">
    <property type="entry name" value="Zinc/RING finger domain, C3HC4 (zinc finger)"/>
    <property type="match status" value="1"/>
</dbReference>
<accession>A0A9P4NZT9</accession>
<evidence type="ECO:0000256" key="3">
    <source>
        <dbReference type="ARBA" id="ARBA00022771"/>
    </source>
</evidence>
<evidence type="ECO:0000256" key="1">
    <source>
        <dbReference type="ARBA" id="ARBA00004123"/>
    </source>
</evidence>
<dbReference type="GO" id="GO:0008270">
    <property type="term" value="F:zinc ion binding"/>
    <property type="evidence" value="ECO:0007669"/>
    <property type="project" value="UniProtKB-KW"/>
</dbReference>
<keyword evidence="14" id="KW-1185">Reference proteome</keyword>
<sequence length="755" mass="81889">MARPQQDQFIDEDEEEECCPLCVEELDLGDKNFRPCPCGYQICQFCYNNIKTTMNGLCPACRRPYDDKPFFFKQVSPDEIAAYALNKAQAQKKRVAAKQKEAQKREADNLSRKHLSGLRVRQKNLVYVTGMKPKIQGDRVAELLRSREYFGQYGEIIKIVVAKSKDNVVSLNQPIGIYVTFARKDDAAACIEAINSQSGDGKMRAQHGTTKYCSAYLRGDTCNNRNCMFLHEPGENDESFSRQDLSSLNAAGTQQSISQSPDSQTLQLQPPPQHAQPIAAAIQEDQPTSPTDSSIDNSALPAGANWGNQVRRESRSTVDSNASPMASALLPVGEAGASPSREDTNTESNPTRPASPVPVTRQRNAEPDPFHNLLKLAFNPKIKWSFAPNGHSEEDIKVIENMPPLWDPRGGEKRRLAKQRNEELARQQEEVQLALPAPPNPEAEEQDDGPAGSHQLGGEPEDRPERNFGGQGQHAAIHPPSGFGSLSINQSNLGQQFGLGDDLSTNSGSTGRVATPQQDIFMRTQRNQPAQAGPSSHGRNGSRMNFQHDGTAKPTKMLQQHSVLGQSNTNIYQQQSQYYNSMPNVPPGFKATGTPPVSGGGMFGQGHGFTGGYGATVPGRDSDSKMWDMQRGQRVNPDAAKREYFSNFIHSSTSTPAPGPGHLNYSYGAQPGALNAFQETGGAQKQKKKGKKHRHANTSSSGGGGVVDGADPSILQARLHPIGASGMTGQGQYGGAGQGLGGFPSMYGNMRNGGW</sequence>
<dbReference type="PANTHER" id="PTHR12603">
    <property type="entry name" value="CCR4-NOT TRANSCRIPTION COMPLEX RELATED"/>
    <property type="match status" value="1"/>
</dbReference>
<protein>
    <recommendedName>
        <fullName evidence="15">CCR4-NOT transcription complex subunit 4</fullName>
    </recommendedName>
</protein>
<evidence type="ECO:0000259" key="12">
    <source>
        <dbReference type="PROSITE" id="PS50103"/>
    </source>
</evidence>
<dbReference type="PROSITE" id="PS50103">
    <property type="entry name" value="ZF_C3H1"/>
    <property type="match status" value="1"/>
</dbReference>
<feature type="domain" description="RING-type" evidence="11">
    <location>
        <begin position="19"/>
        <end position="62"/>
    </location>
</feature>
<dbReference type="InterPro" id="IPR039780">
    <property type="entry name" value="Mot2"/>
</dbReference>